<dbReference type="Pfam" id="PF19945">
    <property type="entry name" value="DUF6407"/>
    <property type="match status" value="1"/>
</dbReference>
<organism evidence="1 3">
    <name type="scientific">Anaerobacillus isosaccharinicus</name>
    <dbReference type="NCBI Taxonomy" id="1532552"/>
    <lineage>
        <taxon>Bacteria</taxon>
        <taxon>Bacillati</taxon>
        <taxon>Bacillota</taxon>
        <taxon>Bacilli</taxon>
        <taxon>Bacillales</taxon>
        <taxon>Bacillaceae</taxon>
        <taxon>Anaerobacillus</taxon>
    </lineage>
</organism>
<reference evidence="2 3" key="2">
    <citation type="journal article" date="2017" name="Genome Announc.">
        <title>Draft Genome Sequences of Four Alkaliphilic Bacteria Belonging to the Anaerobacillus Genus.</title>
        <authorList>
            <person name="Bassil N.M."/>
            <person name="Lloyd J.R."/>
        </authorList>
    </citation>
    <scope>NUCLEOTIDE SEQUENCE [LARGE SCALE GENOMIC DNA]</scope>
    <source>
        <strain evidence="2 3">NB2006</strain>
    </source>
</reference>
<accession>A0A1S2L6X0</accession>
<dbReference type="AlphaFoldDB" id="A0A1S2L6X0"/>
<proteinExistence type="predicted"/>
<dbReference type="EMBL" id="LQXD01000163">
    <property type="protein sequence ID" value="OIJ08249.1"/>
    <property type="molecule type" value="Genomic_DNA"/>
</dbReference>
<keyword evidence="3" id="KW-1185">Reference proteome</keyword>
<reference evidence="1 3" key="1">
    <citation type="submission" date="2016-10" db="EMBL/GenBank/DDBJ databases">
        <title>Draft genome sequences of four alkaliphilic bacteria belonging to the Anaerobacillus genus.</title>
        <authorList>
            <person name="Bassil N.M."/>
            <person name="Lloyd J.R."/>
        </authorList>
    </citation>
    <scope>NUCLEOTIDE SEQUENCE [LARGE SCALE GENOMIC DNA]</scope>
    <source>
        <strain evidence="1 3">NB2006</strain>
    </source>
</reference>
<dbReference type="Proteomes" id="UP000180175">
    <property type="component" value="Chromosome"/>
</dbReference>
<evidence type="ECO:0000313" key="2">
    <source>
        <dbReference type="EMBL" id="QOY36592.1"/>
    </source>
</evidence>
<dbReference type="InterPro" id="IPR045640">
    <property type="entry name" value="DUF6407"/>
</dbReference>
<dbReference type="EMBL" id="CP063356">
    <property type="protein sequence ID" value="QOY36592.1"/>
    <property type="molecule type" value="Genomic_DNA"/>
</dbReference>
<reference evidence="2 3" key="3">
    <citation type="journal article" date="2019" name="Int. J. Syst. Evol. Microbiol.">
        <title>Anaerobacillus isosaccharinicus sp. nov., an alkaliphilic bacterium which degrades isosaccharinic acid.</title>
        <authorList>
            <person name="Bassil N.M."/>
            <person name="Lloyd J.R."/>
        </authorList>
    </citation>
    <scope>NUCLEOTIDE SEQUENCE [LARGE SCALE GENOMIC DNA]</scope>
    <source>
        <strain evidence="2 3">NB2006</strain>
    </source>
</reference>
<sequence length="94" mass="10985">MSKSLNDFVDETIKYDFKEDDVEAMKDIVRKAVQYFNLKSREEAELIETGFIRVLHLASIIEENLLSKIIELSLKSDSHLSVEEVYEGKVIRKY</sequence>
<protein>
    <submittedName>
        <fullName evidence="1">Uncharacterized protein</fullName>
    </submittedName>
</protein>
<gene>
    <name evidence="2" type="ORF">AWH56_002620</name>
    <name evidence="1" type="ORF">AWH56_19320</name>
</gene>
<evidence type="ECO:0000313" key="3">
    <source>
        <dbReference type="Proteomes" id="UP000180175"/>
    </source>
</evidence>
<dbReference type="KEGG" id="aia:AWH56_002620"/>
<name>A0A1S2L6X0_9BACI</name>
<dbReference type="RefSeq" id="WP_071318596.1">
    <property type="nucleotide sequence ID" value="NZ_CP063356.2"/>
</dbReference>
<evidence type="ECO:0000313" key="1">
    <source>
        <dbReference type="EMBL" id="OIJ08249.1"/>
    </source>
</evidence>
<reference evidence="2" key="4">
    <citation type="submission" date="2020-10" db="EMBL/GenBank/DDBJ databases">
        <authorList>
            <person name="Bassil N.M."/>
            <person name="Lloyd J.R."/>
        </authorList>
    </citation>
    <scope>NUCLEOTIDE SEQUENCE</scope>
    <source>
        <strain evidence="2">NB2006</strain>
    </source>
</reference>